<dbReference type="HOGENOM" id="CLU_029077_1_0_1"/>
<dbReference type="InterPro" id="IPR009637">
    <property type="entry name" value="GPR107/GPR108-like"/>
</dbReference>
<keyword evidence="2 6" id="KW-0812">Transmembrane</keyword>
<comment type="subcellular location">
    <subcellularLocation>
        <location evidence="1">Membrane</location>
        <topology evidence="1">Multi-pass membrane protein</topology>
    </subcellularLocation>
</comment>
<keyword evidence="4 6" id="KW-1133">Transmembrane helix</keyword>
<feature type="transmembrane region" description="Helical" evidence="6">
    <location>
        <begin position="207"/>
        <end position="230"/>
    </location>
</feature>
<dbReference type="FunCoup" id="D8RFU3">
    <property type="interactions" value="4701"/>
</dbReference>
<dbReference type="InParanoid" id="D8RFU3"/>
<evidence type="ECO:0000256" key="5">
    <source>
        <dbReference type="ARBA" id="ARBA00023136"/>
    </source>
</evidence>
<evidence type="ECO:0000259" key="8">
    <source>
        <dbReference type="Pfam" id="PF06814"/>
    </source>
</evidence>
<accession>D8RFU3</accession>
<name>D8RFU3_SELML</name>
<evidence type="ECO:0000313" key="10">
    <source>
        <dbReference type="Proteomes" id="UP000001514"/>
    </source>
</evidence>
<evidence type="ECO:0000256" key="2">
    <source>
        <dbReference type="ARBA" id="ARBA00022692"/>
    </source>
</evidence>
<feature type="transmembrane region" description="Helical" evidence="6">
    <location>
        <begin position="277"/>
        <end position="298"/>
    </location>
</feature>
<dbReference type="GO" id="GO:0016020">
    <property type="term" value="C:membrane"/>
    <property type="evidence" value="ECO:0000318"/>
    <property type="project" value="GO_Central"/>
</dbReference>
<dbReference type="EMBL" id="GL377578">
    <property type="protein sequence ID" value="EFJ29182.1"/>
    <property type="molecule type" value="Genomic_DNA"/>
</dbReference>
<organism evidence="10">
    <name type="scientific">Selaginella moellendorffii</name>
    <name type="common">Spikemoss</name>
    <dbReference type="NCBI Taxonomy" id="88036"/>
    <lineage>
        <taxon>Eukaryota</taxon>
        <taxon>Viridiplantae</taxon>
        <taxon>Streptophyta</taxon>
        <taxon>Embryophyta</taxon>
        <taxon>Tracheophyta</taxon>
        <taxon>Lycopodiopsida</taxon>
        <taxon>Selaginellales</taxon>
        <taxon>Selaginellaceae</taxon>
        <taxon>Selaginella</taxon>
    </lineage>
</organism>
<feature type="transmembrane region" description="Helical" evidence="6">
    <location>
        <begin position="388"/>
        <end position="407"/>
    </location>
</feature>
<dbReference type="eggNOG" id="KOG2568">
    <property type="taxonomic scope" value="Eukaryota"/>
</dbReference>
<protein>
    <recommendedName>
        <fullName evidence="8">GOST seven transmembrane domain-containing protein</fullName>
    </recommendedName>
</protein>
<feature type="transmembrane region" description="Helical" evidence="6">
    <location>
        <begin position="310"/>
        <end position="328"/>
    </location>
</feature>
<evidence type="ECO:0000256" key="1">
    <source>
        <dbReference type="ARBA" id="ARBA00004141"/>
    </source>
</evidence>
<dbReference type="OrthoDB" id="19932at2759"/>
<evidence type="ECO:0000256" key="6">
    <source>
        <dbReference type="SAM" id="Phobius"/>
    </source>
</evidence>
<keyword evidence="3 7" id="KW-0732">Signal</keyword>
<dbReference type="GO" id="GO:0005794">
    <property type="term" value="C:Golgi apparatus"/>
    <property type="evidence" value="ECO:0000318"/>
    <property type="project" value="GO_Central"/>
</dbReference>
<feature type="chain" id="PRO_5003121775" description="GOST seven transmembrane domain-containing protein" evidence="7">
    <location>
        <begin position="20"/>
        <end position="510"/>
    </location>
</feature>
<dbReference type="Gramene" id="EFJ29182">
    <property type="protein sequence ID" value="EFJ29182"/>
    <property type="gene ID" value="SELMODRAFT_267335"/>
</dbReference>
<keyword evidence="10" id="KW-1185">Reference proteome</keyword>
<feature type="domain" description="GOST seven transmembrane" evidence="8">
    <location>
        <begin position="210"/>
        <end position="454"/>
    </location>
</feature>
<dbReference type="PANTHER" id="PTHR21229:SF1">
    <property type="entry name" value="GH17801P"/>
    <property type="match status" value="1"/>
</dbReference>
<proteinExistence type="predicted"/>
<dbReference type="PANTHER" id="PTHR21229">
    <property type="entry name" value="LUNG SEVEN TRANSMEMBRANE RECEPTOR"/>
    <property type="match status" value="1"/>
</dbReference>
<gene>
    <name evidence="9" type="ORF">SELMODRAFT_267335</name>
</gene>
<dbReference type="AlphaFoldDB" id="D8RFU3"/>
<feature type="signal peptide" evidence="7">
    <location>
        <begin position="1"/>
        <end position="19"/>
    </location>
</feature>
<evidence type="ECO:0000256" key="4">
    <source>
        <dbReference type="ARBA" id="ARBA00022989"/>
    </source>
</evidence>
<evidence type="ECO:0000256" key="7">
    <source>
        <dbReference type="SAM" id="SignalP"/>
    </source>
</evidence>
<dbReference type="InterPro" id="IPR053937">
    <property type="entry name" value="GOST_TM"/>
</dbReference>
<reference evidence="9 10" key="1">
    <citation type="journal article" date="2011" name="Science">
        <title>The Selaginella genome identifies genetic changes associated with the evolution of vascular plants.</title>
        <authorList>
            <person name="Banks J.A."/>
            <person name="Nishiyama T."/>
            <person name="Hasebe M."/>
            <person name="Bowman J.L."/>
            <person name="Gribskov M."/>
            <person name="dePamphilis C."/>
            <person name="Albert V.A."/>
            <person name="Aono N."/>
            <person name="Aoyama T."/>
            <person name="Ambrose B.A."/>
            <person name="Ashton N.W."/>
            <person name="Axtell M.J."/>
            <person name="Barker E."/>
            <person name="Barker M.S."/>
            <person name="Bennetzen J.L."/>
            <person name="Bonawitz N.D."/>
            <person name="Chapple C."/>
            <person name="Cheng C."/>
            <person name="Correa L.G."/>
            <person name="Dacre M."/>
            <person name="DeBarry J."/>
            <person name="Dreyer I."/>
            <person name="Elias M."/>
            <person name="Engstrom E.M."/>
            <person name="Estelle M."/>
            <person name="Feng L."/>
            <person name="Finet C."/>
            <person name="Floyd S.K."/>
            <person name="Frommer W.B."/>
            <person name="Fujita T."/>
            <person name="Gramzow L."/>
            <person name="Gutensohn M."/>
            <person name="Harholt J."/>
            <person name="Hattori M."/>
            <person name="Heyl A."/>
            <person name="Hirai T."/>
            <person name="Hiwatashi Y."/>
            <person name="Ishikawa M."/>
            <person name="Iwata M."/>
            <person name="Karol K.G."/>
            <person name="Koehler B."/>
            <person name="Kolukisaoglu U."/>
            <person name="Kubo M."/>
            <person name="Kurata T."/>
            <person name="Lalonde S."/>
            <person name="Li K."/>
            <person name="Li Y."/>
            <person name="Litt A."/>
            <person name="Lyons E."/>
            <person name="Manning G."/>
            <person name="Maruyama T."/>
            <person name="Michael T.P."/>
            <person name="Mikami K."/>
            <person name="Miyazaki S."/>
            <person name="Morinaga S."/>
            <person name="Murata T."/>
            <person name="Mueller-Roeber B."/>
            <person name="Nelson D.R."/>
            <person name="Obara M."/>
            <person name="Oguri Y."/>
            <person name="Olmstead R.G."/>
            <person name="Onodera N."/>
            <person name="Petersen B.L."/>
            <person name="Pils B."/>
            <person name="Prigge M."/>
            <person name="Rensing S.A."/>
            <person name="Riano-Pachon D.M."/>
            <person name="Roberts A.W."/>
            <person name="Sato Y."/>
            <person name="Scheller H.V."/>
            <person name="Schulz B."/>
            <person name="Schulz C."/>
            <person name="Shakirov E.V."/>
            <person name="Shibagaki N."/>
            <person name="Shinohara N."/>
            <person name="Shippen D.E."/>
            <person name="Soerensen I."/>
            <person name="Sotooka R."/>
            <person name="Sugimoto N."/>
            <person name="Sugita M."/>
            <person name="Sumikawa N."/>
            <person name="Tanurdzic M."/>
            <person name="Theissen G."/>
            <person name="Ulvskov P."/>
            <person name="Wakazuki S."/>
            <person name="Weng J.K."/>
            <person name="Willats W.W."/>
            <person name="Wipf D."/>
            <person name="Wolf P.G."/>
            <person name="Yang L."/>
            <person name="Zimmer A.D."/>
            <person name="Zhu Q."/>
            <person name="Mitros T."/>
            <person name="Hellsten U."/>
            <person name="Loque D."/>
            <person name="Otillar R."/>
            <person name="Salamov A."/>
            <person name="Schmutz J."/>
            <person name="Shapiro H."/>
            <person name="Lindquist E."/>
            <person name="Lucas S."/>
            <person name="Rokhsar D."/>
            <person name="Grigoriev I.V."/>
        </authorList>
    </citation>
    <scope>NUCLEOTIDE SEQUENCE [LARGE SCALE GENOMIC DNA]</scope>
</reference>
<dbReference type="KEGG" id="smo:SELMODRAFT_267335"/>
<sequence>MGGILALAVVAICIWSTDASVHEYVHEHFVGQGNAYIFFGGSEGIYASTSNANRSGIGNGRSYIRFDHSVTFTRTEEAAAKHAASEHKSGLVQAVVFDVADRDLLGGSLYGGHLALCCTPDLARDVGCNQGEVILRHNPENAGSPKAINVFFRGNDLTTTMGVEEVKITKSGMYILYFVYCDPQLDGLMIDGKTVWKNPHGYLPGRMVALMTFYGFMSLAYLALGLVWFLQYSRFWKDILQLQNWITLVIGLGMTEMSFWYFDYANFNIRGGRPMGITIWAVTIGALKKTIARLLVLVVSMGYGVVRPTLGGLTSKVLLLGTTYFAALETMDVVEHVGRIDEMSNKTRLLLVLPVAILDAFFILWIFNSLSKTLEKLQARKLVVKLELYRRFTNSLTLAVIASVAWIGYELYFKASDPFGENWQNAWVISAFWNVVSFLLLCVLCVLWAPSQNSMRYAYSDESTEKFDEDEAVGLTTGTLKNSFDIEKAVLKPDKEKKFGLDDTEEDKQE</sequence>
<evidence type="ECO:0000313" key="9">
    <source>
        <dbReference type="EMBL" id="EFJ29182.1"/>
    </source>
</evidence>
<dbReference type="OMA" id="PGQYFFF"/>
<dbReference type="Pfam" id="PF06814">
    <property type="entry name" value="GOST_TM"/>
    <property type="match status" value="1"/>
</dbReference>
<feature type="transmembrane region" description="Helical" evidence="6">
    <location>
        <begin position="348"/>
        <end position="367"/>
    </location>
</feature>
<feature type="transmembrane region" description="Helical" evidence="6">
    <location>
        <begin position="427"/>
        <end position="449"/>
    </location>
</feature>
<dbReference type="Proteomes" id="UP000001514">
    <property type="component" value="Unassembled WGS sequence"/>
</dbReference>
<evidence type="ECO:0000256" key="3">
    <source>
        <dbReference type="ARBA" id="ARBA00022729"/>
    </source>
</evidence>
<keyword evidence="5 6" id="KW-0472">Membrane</keyword>
<feature type="transmembrane region" description="Helical" evidence="6">
    <location>
        <begin position="242"/>
        <end position="262"/>
    </location>
</feature>